<evidence type="ECO:0000313" key="2">
    <source>
        <dbReference type="Proteomes" id="UP001317191"/>
    </source>
</evidence>
<evidence type="ECO:0000313" key="1">
    <source>
        <dbReference type="EMBL" id="MCL9808477.1"/>
    </source>
</evidence>
<protein>
    <submittedName>
        <fullName evidence="1">Kdo domain containing protein</fullName>
    </submittedName>
</protein>
<organism evidence="1 2">
    <name type="scientific">Flavobacterium luminosum</name>
    <dbReference type="NCBI Taxonomy" id="2949086"/>
    <lineage>
        <taxon>Bacteria</taxon>
        <taxon>Pseudomonadati</taxon>
        <taxon>Bacteroidota</taxon>
        <taxon>Flavobacteriia</taxon>
        <taxon>Flavobacteriales</taxon>
        <taxon>Flavobacteriaceae</taxon>
        <taxon>Flavobacterium</taxon>
    </lineage>
</organism>
<dbReference type="RefSeq" id="WP_250591668.1">
    <property type="nucleotide sequence ID" value="NZ_JAMLJM010000002.1"/>
</dbReference>
<sequence>MIFQFNPQFQNRQETILNCIENFESEGEIVYGGNRNTIKTFSINNDLVINVKAFKIPKFFNQFIYRYIRKSKAQRSFENANYLIEKGFHTPQPIAFIENSNLFGLQKSYYISEQLQMDLMFRELTTNNYYPDFDEIVRQFARFSFLLHEKGIEFIDNTSGNTLIKKENGQYNFYLVDLNRMNFHEKMSFELRMKNLSKLTSNDKIIKIVSEEYSVLIGKKFEEVYSVLKNKAEDFQYRFHKRRDLKRKIFFWRKK</sequence>
<proteinExistence type="predicted"/>
<name>A0ABT0TLY0_9FLAO</name>
<dbReference type="EMBL" id="JAMLJM010000002">
    <property type="protein sequence ID" value="MCL9808477.1"/>
    <property type="molecule type" value="Genomic_DNA"/>
</dbReference>
<reference evidence="1 2" key="1">
    <citation type="submission" date="2022-05" db="EMBL/GenBank/DDBJ databases">
        <title>Flavobacterium sp., isolated from activated sludge.</title>
        <authorList>
            <person name="Ran Q."/>
        </authorList>
    </citation>
    <scope>NUCLEOTIDE SEQUENCE [LARGE SCALE GENOMIC DNA]</scope>
    <source>
        <strain evidence="1 2">HXWNR70</strain>
    </source>
</reference>
<comment type="caution">
    <text evidence="1">The sequence shown here is derived from an EMBL/GenBank/DDBJ whole genome shotgun (WGS) entry which is preliminary data.</text>
</comment>
<keyword evidence="2" id="KW-1185">Reference proteome</keyword>
<dbReference type="Proteomes" id="UP001317191">
    <property type="component" value="Unassembled WGS sequence"/>
</dbReference>
<accession>A0ABT0TLY0</accession>
<gene>
    <name evidence="1" type="ORF">NAT50_03810</name>
</gene>